<dbReference type="GeneID" id="62762897"/>
<dbReference type="GO" id="GO:0032993">
    <property type="term" value="C:protein-DNA complex"/>
    <property type="evidence" value="ECO:0007669"/>
    <property type="project" value="TreeGrafter"/>
</dbReference>
<keyword evidence="2" id="KW-0902">Two-component regulatory system</keyword>
<dbReference type="GO" id="GO:0000976">
    <property type="term" value="F:transcription cis-regulatory region binding"/>
    <property type="evidence" value="ECO:0007669"/>
    <property type="project" value="TreeGrafter"/>
</dbReference>
<evidence type="ECO:0000256" key="3">
    <source>
        <dbReference type="ARBA" id="ARBA00023015"/>
    </source>
</evidence>
<comment type="caution">
    <text evidence="10">The sequence shown here is derived from an EMBL/GenBank/DDBJ whole genome shotgun (WGS) entry which is preliminary data.</text>
</comment>
<dbReference type="PANTHER" id="PTHR48111">
    <property type="entry name" value="REGULATOR OF RPOS"/>
    <property type="match status" value="1"/>
</dbReference>
<evidence type="ECO:0000256" key="1">
    <source>
        <dbReference type="ARBA" id="ARBA00022553"/>
    </source>
</evidence>
<dbReference type="SMART" id="SM00448">
    <property type="entry name" value="REC"/>
    <property type="match status" value="1"/>
</dbReference>
<dbReference type="SMART" id="SM00862">
    <property type="entry name" value="Trans_reg_C"/>
    <property type="match status" value="1"/>
</dbReference>
<dbReference type="InterPro" id="IPR036388">
    <property type="entry name" value="WH-like_DNA-bd_sf"/>
</dbReference>
<keyword evidence="4 7" id="KW-0238">DNA-binding</keyword>
<dbReference type="Gene3D" id="1.10.10.10">
    <property type="entry name" value="Winged helix-like DNA-binding domain superfamily/Winged helix DNA-binding domain"/>
    <property type="match status" value="1"/>
</dbReference>
<evidence type="ECO:0000313" key="10">
    <source>
        <dbReference type="EMBL" id="RHF73852.1"/>
    </source>
</evidence>
<dbReference type="InterPro" id="IPR011006">
    <property type="entry name" value="CheY-like_superfamily"/>
</dbReference>
<dbReference type="CDD" id="cd00383">
    <property type="entry name" value="trans_reg_C"/>
    <property type="match status" value="1"/>
</dbReference>
<keyword evidence="3" id="KW-0805">Transcription regulation</keyword>
<dbReference type="Proteomes" id="UP000284676">
    <property type="component" value="Unassembled WGS sequence"/>
</dbReference>
<dbReference type="RefSeq" id="WP_005883753.1">
    <property type="nucleotide sequence ID" value="NZ_CABMMQ010000001.1"/>
</dbReference>
<evidence type="ECO:0000259" key="8">
    <source>
        <dbReference type="PROSITE" id="PS50110"/>
    </source>
</evidence>
<evidence type="ECO:0000256" key="6">
    <source>
        <dbReference type="PROSITE-ProRule" id="PRU00169"/>
    </source>
</evidence>
<feature type="modified residue" description="4-aspartylphosphate" evidence="6">
    <location>
        <position position="52"/>
    </location>
</feature>
<dbReference type="InterPro" id="IPR001867">
    <property type="entry name" value="OmpR/PhoB-type_DNA-bd"/>
</dbReference>
<feature type="DNA-binding region" description="OmpR/PhoB-type" evidence="7">
    <location>
        <begin position="125"/>
        <end position="222"/>
    </location>
</feature>
<dbReference type="InterPro" id="IPR039420">
    <property type="entry name" value="WalR-like"/>
</dbReference>
<evidence type="ECO:0000256" key="4">
    <source>
        <dbReference type="ARBA" id="ARBA00023125"/>
    </source>
</evidence>
<dbReference type="Pfam" id="PF00486">
    <property type="entry name" value="Trans_reg_C"/>
    <property type="match status" value="1"/>
</dbReference>
<evidence type="ECO:0000256" key="5">
    <source>
        <dbReference type="ARBA" id="ARBA00023163"/>
    </source>
</evidence>
<dbReference type="Gene3D" id="6.10.250.690">
    <property type="match status" value="1"/>
</dbReference>
<dbReference type="EMBL" id="QRHL01000003">
    <property type="protein sequence ID" value="RHF73852.1"/>
    <property type="molecule type" value="Genomic_DNA"/>
</dbReference>
<gene>
    <name evidence="10" type="ORF">DW663_03435</name>
</gene>
<feature type="domain" description="OmpR/PhoB-type" evidence="9">
    <location>
        <begin position="125"/>
        <end position="222"/>
    </location>
</feature>
<dbReference type="PROSITE" id="PS50110">
    <property type="entry name" value="RESPONSE_REGULATORY"/>
    <property type="match status" value="1"/>
</dbReference>
<dbReference type="AlphaFoldDB" id="A0A414PZQ4"/>
<dbReference type="InterPro" id="IPR001789">
    <property type="entry name" value="Sig_transdc_resp-reg_receiver"/>
</dbReference>
<organism evidence="10 11">
    <name type="scientific">Fusobacterium mortiferum</name>
    <dbReference type="NCBI Taxonomy" id="850"/>
    <lineage>
        <taxon>Bacteria</taxon>
        <taxon>Fusobacteriati</taxon>
        <taxon>Fusobacteriota</taxon>
        <taxon>Fusobacteriia</taxon>
        <taxon>Fusobacteriales</taxon>
        <taxon>Fusobacteriaceae</taxon>
        <taxon>Fusobacterium</taxon>
    </lineage>
</organism>
<dbReference type="SUPFAM" id="SSF52172">
    <property type="entry name" value="CheY-like"/>
    <property type="match status" value="1"/>
</dbReference>
<dbReference type="Gene3D" id="3.40.50.2300">
    <property type="match status" value="1"/>
</dbReference>
<dbReference type="Pfam" id="PF00072">
    <property type="entry name" value="Response_reg"/>
    <property type="match status" value="1"/>
</dbReference>
<dbReference type="FunFam" id="3.40.50.2300:FF:000001">
    <property type="entry name" value="DNA-binding response regulator PhoB"/>
    <property type="match status" value="1"/>
</dbReference>
<dbReference type="CDD" id="cd17574">
    <property type="entry name" value="REC_OmpR"/>
    <property type="match status" value="1"/>
</dbReference>
<dbReference type="GO" id="GO:0000156">
    <property type="term" value="F:phosphorelay response regulator activity"/>
    <property type="evidence" value="ECO:0007669"/>
    <property type="project" value="TreeGrafter"/>
</dbReference>
<sequence>MKKVLIIEDDKNIRRFLQLELEHEGYKVIIGENGEIGINKFKNETPDIILLDLMMPILSGEEVCKIIRKTSEIPIIILTAKDQTLNKIELLDMGADDYITKPFEIEELFARMRVALRNKKEFKTHNTITYENLKLEIDSKILFKGEEKIFLTKKEYNIMYLFLLNKEIVISREKIIEEIWGYDFEGKDKIVDVYINLLRKKIENKNEKYIHTVRGFGYILKKIIKNEGESL</sequence>
<dbReference type="GO" id="GO:0006355">
    <property type="term" value="P:regulation of DNA-templated transcription"/>
    <property type="evidence" value="ECO:0007669"/>
    <property type="project" value="InterPro"/>
</dbReference>
<reference evidence="10 11" key="1">
    <citation type="submission" date="2018-08" db="EMBL/GenBank/DDBJ databases">
        <title>A genome reference for cultivated species of the human gut microbiota.</title>
        <authorList>
            <person name="Zou Y."/>
            <person name="Xue W."/>
            <person name="Luo G."/>
        </authorList>
    </citation>
    <scope>NUCLEOTIDE SEQUENCE [LARGE SCALE GENOMIC DNA]</scope>
    <source>
        <strain evidence="10 11">AM25-1</strain>
    </source>
</reference>
<evidence type="ECO:0000256" key="2">
    <source>
        <dbReference type="ARBA" id="ARBA00023012"/>
    </source>
</evidence>
<evidence type="ECO:0000256" key="7">
    <source>
        <dbReference type="PROSITE-ProRule" id="PRU01091"/>
    </source>
</evidence>
<dbReference type="GO" id="GO:0005829">
    <property type="term" value="C:cytosol"/>
    <property type="evidence" value="ECO:0007669"/>
    <property type="project" value="TreeGrafter"/>
</dbReference>
<keyword evidence="1 6" id="KW-0597">Phosphoprotein</keyword>
<dbReference type="PANTHER" id="PTHR48111:SF22">
    <property type="entry name" value="REGULATOR OF RPOS"/>
    <property type="match status" value="1"/>
</dbReference>
<keyword evidence="5" id="KW-0804">Transcription</keyword>
<accession>A0A414PZQ4</accession>
<protein>
    <submittedName>
        <fullName evidence="10">DNA-binding response regulator</fullName>
    </submittedName>
</protein>
<evidence type="ECO:0000313" key="11">
    <source>
        <dbReference type="Proteomes" id="UP000284676"/>
    </source>
</evidence>
<name>A0A414PZQ4_FUSMR</name>
<proteinExistence type="predicted"/>
<dbReference type="PROSITE" id="PS51755">
    <property type="entry name" value="OMPR_PHOB"/>
    <property type="match status" value="1"/>
</dbReference>
<evidence type="ECO:0000259" key="9">
    <source>
        <dbReference type="PROSITE" id="PS51755"/>
    </source>
</evidence>
<feature type="domain" description="Response regulatory" evidence="8">
    <location>
        <begin position="3"/>
        <end position="116"/>
    </location>
</feature>